<organism evidence="1 2">
    <name type="scientific">Kineosporia babensis</name>
    <dbReference type="NCBI Taxonomy" id="499548"/>
    <lineage>
        <taxon>Bacteria</taxon>
        <taxon>Bacillati</taxon>
        <taxon>Actinomycetota</taxon>
        <taxon>Actinomycetes</taxon>
        <taxon>Kineosporiales</taxon>
        <taxon>Kineosporiaceae</taxon>
        <taxon>Kineosporia</taxon>
    </lineage>
</organism>
<reference evidence="1" key="1">
    <citation type="submission" date="2021-11" db="EMBL/GenBank/DDBJ databases">
        <title>Streptomyces corallinus and Kineosporia corallina sp. nov., two new coral-derived marine actinobacteria.</title>
        <authorList>
            <person name="Buangrab K."/>
            <person name="Sutthacheep M."/>
            <person name="Yeemin T."/>
            <person name="Harunari E."/>
            <person name="Igarashi Y."/>
            <person name="Sripreechasak P."/>
            <person name="Kanchanasin P."/>
            <person name="Tanasupawat S."/>
            <person name="Phongsopitanun W."/>
        </authorList>
    </citation>
    <scope>NUCLEOTIDE SEQUENCE</scope>
    <source>
        <strain evidence="1">JCM 31032</strain>
    </source>
</reference>
<name>A0A9X1NI59_9ACTN</name>
<comment type="caution">
    <text evidence="1">The sequence shown here is derived from an EMBL/GenBank/DDBJ whole genome shotgun (WGS) entry which is preliminary data.</text>
</comment>
<accession>A0A9X1NI59</accession>
<protein>
    <recommendedName>
        <fullName evidence="3">SUKH-4 immunity protein of toxin-antitoxin system</fullName>
    </recommendedName>
</protein>
<gene>
    <name evidence="1" type="ORF">LR394_21805</name>
</gene>
<evidence type="ECO:0008006" key="3">
    <source>
        <dbReference type="Google" id="ProtNLM"/>
    </source>
</evidence>
<proteinExistence type="predicted"/>
<dbReference type="EMBL" id="JAJOMB010000012">
    <property type="protein sequence ID" value="MCD5313548.1"/>
    <property type="molecule type" value="Genomic_DNA"/>
</dbReference>
<dbReference type="Proteomes" id="UP001138997">
    <property type="component" value="Unassembled WGS sequence"/>
</dbReference>
<keyword evidence="2" id="KW-1185">Reference proteome</keyword>
<evidence type="ECO:0000313" key="2">
    <source>
        <dbReference type="Proteomes" id="UP001138997"/>
    </source>
</evidence>
<dbReference type="RefSeq" id="WP_231444846.1">
    <property type="nucleotide sequence ID" value="NZ_JAJOMB010000012.1"/>
</dbReference>
<evidence type="ECO:0000313" key="1">
    <source>
        <dbReference type="EMBL" id="MCD5313548.1"/>
    </source>
</evidence>
<sequence length="128" mass="14379">MEELRFGITLDDRPARVQEMGGRDFTVLGAVSSYQEIGIDAEGRLFLLDPTPSTPSLLNTTMDTFRGFLKAFDEFYAGEPAAEGEEPLVPRRKRLRLLKKQLTAVDEAAIAKDLYWCVIVEQIEDAIL</sequence>
<dbReference type="AlphaFoldDB" id="A0A9X1NI59"/>